<proteinExistence type="predicted"/>
<reference evidence="3" key="1">
    <citation type="journal article" date="2009" name="PLoS ONE">
        <title>Methylobacterium genome sequences: a reference blueprint to investigate microbial metabolism of C1 compounds from natural and industrial sources.</title>
        <authorList>
            <person name="Vuilleumier S."/>
            <person name="Chistoserdova L."/>
            <person name="Lee M.-C."/>
            <person name="Bringel F."/>
            <person name="Lajus A."/>
            <person name="Zhou Y."/>
            <person name="Gourion B."/>
            <person name="Barbe V."/>
            <person name="Chang J."/>
            <person name="Cruveiller S."/>
            <person name="Dossat C."/>
            <person name="Gillett W."/>
            <person name="Gruffaz C."/>
            <person name="Haugen E."/>
            <person name="Hourcade E."/>
            <person name="Levy R."/>
            <person name="Mangenot S."/>
            <person name="Muller E."/>
            <person name="Nadalig T."/>
            <person name="Pagni M."/>
            <person name="Penny C."/>
            <person name="Peyraud R."/>
            <person name="Robinson D.G."/>
            <person name="Roche D."/>
            <person name="Rouy Z."/>
            <person name="Saenampechek C."/>
            <person name="Salvignol G."/>
            <person name="Vallenet D."/>
            <person name="Wu Z."/>
            <person name="Marx C.J."/>
            <person name="Vorholt J.A."/>
            <person name="Olson M.V."/>
            <person name="Kaul R."/>
            <person name="Weissenbach J."/>
            <person name="Medigue C."/>
            <person name="Lidstrom M.E."/>
        </authorList>
    </citation>
    <scope>NUCLEOTIDE SEQUENCE [LARGE SCALE GENOMIC DNA]</scope>
    <source>
        <strain evidence="3">DSM 6343 / CIP 106787 / DM4</strain>
    </source>
</reference>
<evidence type="ECO:0000313" key="2">
    <source>
        <dbReference type="EMBL" id="SPK01981.1"/>
    </source>
</evidence>
<evidence type="ECO:0000256" key="1">
    <source>
        <dbReference type="SAM" id="MobiDB-lite"/>
    </source>
</evidence>
<feature type="compositionally biased region" description="Polar residues" evidence="1">
    <location>
        <begin position="39"/>
        <end position="53"/>
    </location>
</feature>
<feature type="region of interest" description="Disordered" evidence="1">
    <location>
        <begin position="1"/>
        <end position="53"/>
    </location>
</feature>
<sequence length="90" mass="10080">MGFKNRPDDEPLQEEPPELPRSVRQRTVTIEIKGKRQGRTATGVSPRTSSANTIDVVQKVRRQKLSTEAIEKKPPPKVKVSPVVLPRGKK</sequence>
<gene>
    <name evidence="2" type="ORF">METD_I1510822R</name>
</gene>
<name>A0A2P9HAQ7_METED</name>
<organism evidence="2 3">
    <name type="scientific">Methylorubrum extorquens (strain DSM 6343 / CIP 106787 / DM4)</name>
    <name type="common">Methylobacterium extorquens</name>
    <dbReference type="NCBI Taxonomy" id="661410"/>
    <lineage>
        <taxon>Bacteria</taxon>
        <taxon>Pseudomonadati</taxon>
        <taxon>Pseudomonadota</taxon>
        <taxon>Alphaproteobacteria</taxon>
        <taxon>Hyphomicrobiales</taxon>
        <taxon>Methylobacteriaceae</taxon>
        <taxon>Methylorubrum</taxon>
    </lineage>
</organism>
<evidence type="ECO:0000313" key="3">
    <source>
        <dbReference type="Proteomes" id="UP000008070"/>
    </source>
</evidence>
<protein>
    <submittedName>
        <fullName evidence="2">Uncharacterized protein</fullName>
    </submittedName>
</protein>
<dbReference type="EMBL" id="FP103042">
    <property type="protein sequence ID" value="SPK01981.1"/>
    <property type="molecule type" value="Genomic_DNA"/>
</dbReference>
<accession>A0A2P9HAQ7</accession>
<dbReference type="Proteomes" id="UP000008070">
    <property type="component" value="Chromosome"/>
</dbReference>
<dbReference type="AlphaFoldDB" id="A0A2P9HAQ7"/>
<feature type="region of interest" description="Disordered" evidence="1">
    <location>
        <begin position="66"/>
        <end position="90"/>
    </location>
</feature>